<name>A0A7Y6DFB7_9PSED</name>
<organism evidence="2 3">
    <name type="scientific">Pseudomonas corrugata</name>
    <dbReference type="NCBI Taxonomy" id="47879"/>
    <lineage>
        <taxon>Bacteria</taxon>
        <taxon>Pseudomonadati</taxon>
        <taxon>Pseudomonadota</taxon>
        <taxon>Gammaproteobacteria</taxon>
        <taxon>Pseudomonadales</taxon>
        <taxon>Pseudomonadaceae</taxon>
        <taxon>Pseudomonas</taxon>
    </lineage>
</organism>
<dbReference type="EMBL" id="JABFMR010000002">
    <property type="protein sequence ID" value="NUT85332.1"/>
    <property type="molecule type" value="Genomic_DNA"/>
</dbReference>
<evidence type="ECO:0000313" key="3">
    <source>
        <dbReference type="Proteomes" id="UP000536720"/>
    </source>
</evidence>
<evidence type="ECO:0000313" key="2">
    <source>
        <dbReference type="EMBL" id="NUT85332.1"/>
    </source>
</evidence>
<dbReference type="RefSeq" id="WP_175361606.1">
    <property type="nucleotide sequence ID" value="NZ_JABFMO010000006.1"/>
</dbReference>
<protein>
    <submittedName>
        <fullName evidence="2">Uncharacterized protein</fullName>
    </submittedName>
</protein>
<dbReference type="AlphaFoldDB" id="A0A7Y6DFB7"/>
<proteinExistence type="predicted"/>
<dbReference type="Proteomes" id="UP000536720">
    <property type="component" value="Unassembled WGS sequence"/>
</dbReference>
<comment type="caution">
    <text evidence="2">The sequence shown here is derived from an EMBL/GenBank/DDBJ whole genome shotgun (WGS) entry which is preliminary data.</text>
</comment>
<accession>A0A7Y6DFB7</accession>
<gene>
    <name evidence="2" type="ORF">HNO91_02800</name>
</gene>
<keyword evidence="1" id="KW-0732">Signal</keyword>
<sequence length="213" mass="22539">MKKITIASVLGLLLFSGVSINASAETAMSWNLAKDVIFAKERVSPSLPWAFMENTSGVNNPENYILLPSFTADVCGGKPATCWQDVPSGAHVTVHKETYNYSGNGSFTVPAGNVIFHPGMNSQTVIRWTSPITGTVNILGRINSIHAACGDGIAWSLNQGSTVLQSGSLAKGTGAVFSLNNLPVTAASSLYFVLDKKSNYSCDSSTIDMLITN</sequence>
<reference evidence="2 3" key="1">
    <citation type="journal article" date="2020" name="Front. Plant Sci.">
        <title>Isolation of Rhizosphere Bacteria That Improve Quality and Water Stress Tolerance in Greenhouse Ornamentals.</title>
        <authorList>
            <person name="Nordstedt N.P."/>
            <person name="Jones M.L."/>
        </authorList>
    </citation>
    <scope>NUCLEOTIDE SEQUENCE [LARGE SCALE GENOMIC DNA]</scope>
    <source>
        <strain evidence="2 3">C7D2</strain>
    </source>
</reference>
<evidence type="ECO:0000256" key="1">
    <source>
        <dbReference type="SAM" id="SignalP"/>
    </source>
</evidence>
<feature type="chain" id="PRO_5030713150" evidence="1">
    <location>
        <begin position="25"/>
        <end position="213"/>
    </location>
</feature>
<feature type="signal peptide" evidence="1">
    <location>
        <begin position="1"/>
        <end position="24"/>
    </location>
</feature>